<evidence type="ECO:0008006" key="3">
    <source>
        <dbReference type="Google" id="ProtNLM"/>
    </source>
</evidence>
<keyword evidence="2" id="KW-1185">Reference proteome</keyword>
<sequence length="129" mass="15160">MKKRRSKLILIIITILICISSITTINFVGKRISTKEVKAISSDEYKGLQDNNSNVTKSEDNGNEKEFLDIFKEFDLNLEAPKDDNFLQEIKKHIEEIKNIEVLKELKITFNKINMNVREFFQFVDEFIK</sequence>
<proteinExistence type="predicted"/>
<evidence type="ECO:0000313" key="2">
    <source>
        <dbReference type="Proteomes" id="UP000627166"/>
    </source>
</evidence>
<organism evidence="1 2">
    <name type="scientific">Clostridium faecium</name>
    <dbReference type="NCBI Taxonomy" id="2762223"/>
    <lineage>
        <taxon>Bacteria</taxon>
        <taxon>Bacillati</taxon>
        <taxon>Bacillota</taxon>
        <taxon>Clostridia</taxon>
        <taxon>Eubacteriales</taxon>
        <taxon>Clostridiaceae</taxon>
        <taxon>Clostridium</taxon>
    </lineage>
</organism>
<gene>
    <name evidence="1" type="ORF">H9637_13310</name>
</gene>
<evidence type="ECO:0000313" key="1">
    <source>
        <dbReference type="EMBL" id="MBD8047999.1"/>
    </source>
</evidence>
<protein>
    <recommendedName>
        <fullName evidence="3">Lipoprotein</fullName>
    </recommendedName>
</protein>
<dbReference type="RefSeq" id="WP_191740955.1">
    <property type="nucleotide sequence ID" value="NZ_JACSQB010000107.1"/>
</dbReference>
<dbReference type="EMBL" id="JACSQB010000107">
    <property type="protein sequence ID" value="MBD8047999.1"/>
    <property type="molecule type" value="Genomic_DNA"/>
</dbReference>
<accession>A0ABR8YUS1</accession>
<comment type="caution">
    <text evidence="1">The sequence shown here is derived from an EMBL/GenBank/DDBJ whole genome shotgun (WGS) entry which is preliminary data.</text>
</comment>
<name>A0ABR8YUS1_9CLOT</name>
<dbReference type="Proteomes" id="UP000627166">
    <property type="component" value="Unassembled WGS sequence"/>
</dbReference>
<reference evidence="1 2" key="1">
    <citation type="submission" date="2020-08" db="EMBL/GenBank/DDBJ databases">
        <title>A Genomic Blueprint of the Chicken Gut Microbiome.</title>
        <authorList>
            <person name="Gilroy R."/>
            <person name="Ravi A."/>
            <person name="Getino M."/>
            <person name="Pursley I."/>
            <person name="Horton D.L."/>
            <person name="Alikhan N.-F."/>
            <person name="Baker D."/>
            <person name="Gharbi K."/>
            <person name="Hall N."/>
            <person name="Watson M."/>
            <person name="Adriaenssens E.M."/>
            <person name="Foster-Nyarko E."/>
            <person name="Jarju S."/>
            <person name="Secka A."/>
            <person name="Antonio M."/>
            <person name="Oren A."/>
            <person name="Chaudhuri R."/>
            <person name="La Ragione R.M."/>
            <person name="Hildebrand F."/>
            <person name="Pallen M.J."/>
        </authorList>
    </citation>
    <scope>NUCLEOTIDE SEQUENCE [LARGE SCALE GENOMIC DNA]</scope>
    <source>
        <strain evidence="1 2">N37</strain>
    </source>
</reference>